<keyword evidence="2" id="KW-1185">Reference proteome</keyword>
<evidence type="ECO:0000313" key="1">
    <source>
        <dbReference type="EMBL" id="KAG1295499.1"/>
    </source>
</evidence>
<name>A0A9P6WVM0_RHIOR</name>
<dbReference type="AlphaFoldDB" id="A0A9P6WVM0"/>
<protein>
    <submittedName>
        <fullName evidence="1">Uncharacterized protein</fullName>
    </submittedName>
</protein>
<comment type="caution">
    <text evidence="1">The sequence shown here is derived from an EMBL/GenBank/DDBJ whole genome shotgun (WGS) entry which is preliminary data.</text>
</comment>
<evidence type="ECO:0000313" key="2">
    <source>
        <dbReference type="Proteomes" id="UP000716291"/>
    </source>
</evidence>
<accession>A0A9P6WVM0</accession>
<dbReference type="Proteomes" id="UP000716291">
    <property type="component" value="Unassembled WGS sequence"/>
</dbReference>
<reference evidence="1" key="1">
    <citation type="journal article" date="2020" name="Microb. Genom.">
        <title>Genetic diversity of clinical and environmental Mucorales isolates obtained from an investigation of mucormycosis cases among solid organ transplant recipients.</title>
        <authorList>
            <person name="Nguyen M.H."/>
            <person name="Kaul D."/>
            <person name="Muto C."/>
            <person name="Cheng S.J."/>
            <person name="Richter R.A."/>
            <person name="Bruno V.M."/>
            <person name="Liu G."/>
            <person name="Beyhan S."/>
            <person name="Sundermann A.J."/>
            <person name="Mounaud S."/>
            <person name="Pasculle A.W."/>
            <person name="Nierman W.C."/>
            <person name="Driscoll E."/>
            <person name="Cumbie R."/>
            <person name="Clancy C.J."/>
            <person name="Dupont C.L."/>
        </authorList>
    </citation>
    <scope>NUCLEOTIDE SEQUENCE</scope>
    <source>
        <strain evidence="1">GL11</strain>
    </source>
</reference>
<dbReference type="EMBL" id="JAANQT010005202">
    <property type="protein sequence ID" value="KAG1295499.1"/>
    <property type="molecule type" value="Genomic_DNA"/>
</dbReference>
<gene>
    <name evidence="1" type="ORF">G6F64_013315</name>
</gene>
<organism evidence="1 2">
    <name type="scientific">Rhizopus oryzae</name>
    <name type="common">Mucormycosis agent</name>
    <name type="synonym">Rhizopus arrhizus var. delemar</name>
    <dbReference type="NCBI Taxonomy" id="64495"/>
    <lineage>
        <taxon>Eukaryota</taxon>
        <taxon>Fungi</taxon>
        <taxon>Fungi incertae sedis</taxon>
        <taxon>Mucoromycota</taxon>
        <taxon>Mucoromycotina</taxon>
        <taxon>Mucoromycetes</taxon>
        <taxon>Mucorales</taxon>
        <taxon>Mucorineae</taxon>
        <taxon>Rhizopodaceae</taxon>
        <taxon>Rhizopus</taxon>
    </lineage>
</organism>
<proteinExistence type="predicted"/>
<sequence length="248" mass="29111">MNPMAITTEALKVTPKDIEENLAKIGGNEDLHESQFFRWMLNNHFKHVYKQEGRNVLINSLNEWLEQWEIEQGGQDNVMYEVDERSDVERIEYVLHITKKIMLMDIQENQTLLDTPITDVLPAPLEPMLIQPENFDLFQDLQQTETWDAVVREFVIIDSQENIQNYYAAYQALIKEEDRLAKKRKDMLKKFVKEVNTWSHMRFAQPKNNRKSTQGYLTAKKTLGLIIRQSPRSHFPVVAGSVTQEPTF</sequence>